<keyword evidence="2" id="KW-1185">Reference proteome</keyword>
<dbReference type="GeneID" id="125178547"/>
<dbReference type="AlphaFoldDB" id="A0A979FNA0"/>
<feature type="region of interest" description="Disordered" evidence="1">
    <location>
        <begin position="1"/>
        <end position="45"/>
    </location>
</feature>
<proteinExistence type="predicted"/>
<dbReference type="Proteomes" id="UP000694843">
    <property type="component" value="Unplaced"/>
</dbReference>
<dbReference type="RefSeq" id="XP_047738529.1">
    <property type="nucleotide sequence ID" value="XM_047882573.1"/>
</dbReference>
<dbReference type="KEGG" id="hazt:125178547"/>
<evidence type="ECO:0000313" key="3">
    <source>
        <dbReference type="RefSeq" id="XP_047738529.1"/>
    </source>
</evidence>
<name>A0A979FNA0_HYAAZ</name>
<sequence length="197" mass="20256">HGAGRAGGGWDDEGETGGGAPSLVSSLTTDEAGLSSARTSPPLTASAGGALSLQRATSVAEADAAASLVDDVLTSAARGWPVPYTSFTAHVAAAADVDARSLVAYVARRLDDVHRQPLTSGQQMAPLTSGQQMALLTLVDVCVHDDVVSPRLVKQLLLTTLTRLAAGQDVEKNVSTRATRLALETRALAGLCERRDA</sequence>
<protein>
    <submittedName>
        <fullName evidence="3">Uncharacterized protein LOC125178547</fullName>
    </submittedName>
</protein>
<accession>A0A979FNA0</accession>
<organism evidence="2 3">
    <name type="scientific">Hyalella azteca</name>
    <name type="common">Amphipod</name>
    <dbReference type="NCBI Taxonomy" id="294128"/>
    <lineage>
        <taxon>Eukaryota</taxon>
        <taxon>Metazoa</taxon>
        <taxon>Ecdysozoa</taxon>
        <taxon>Arthropoda</taxon>
        <taxon>Crustacea</taxon>
        <taxon>Multicrustacea</taxon>
        <taxon>Malacostraca</taxon>
        <taxon>Eumalacostraca</taxon>
        <taxon>Peracarida</taxon>
        <taxon>Amphipoda</taxon>
        <taxon>Senticaudata</taxon>
        <taxon>Talitrida</taxon>
        <taxon>Talitroidea</taxon>
        <taxon>Hyalellidae</taxon>
        <taxon>Hyalella</taxon>
    </lineage>
</organism>
<gene>
    <name evidence="3" type="primary">LOC125178547</name>
</gene>
<evidence type="ECO:0000256" key="1">
    <source>
        <dbReference type="SAM" id="MobiDB-lite"/>
    </source>
</evidence>
<feature type="non-terminal residue" evidence="3">
    <location>
        <position position="1"/>
    </location>
</feature>
<reference evidence="3" key="1">
    <citation type="submission" date="2025-08" db="UniProtKB">
        <authorList>
            <consortium name="RefSeq"/>
        </authorList>
    </citation>
    <scope>IDENTIFICATION</scope>
    <source>
        <tissue evidence="3">Whole organism</tissue>
    </source>
</reference>
<evidence type="ECO:0000313" key="2">
    <source>
        <dbReference type="Proteomes" id="UP000694843"/>
    </source>
</evidence>